<feature type="transmembrane region" description="Helical" evidence="7">
    <location>
        <begin position="320"/>
        <end position="339"/>
    </location>
</feature>
<keyword evidence="5 7" id="KW-0472">Membrane</keyword>
<feature type="transmembrane region" description="Helical" evidence="7">
    <location>
        <begin position="268"/>
        <end position="292"/>
    </location>
</feature>
<dbReference type="GO" id="GO:0016020">
    <property type="term" value="C:membrane"/>
    <property type="evidence" value="ECO:0007669"/>
    <property type="project" value="UniProtKB-SubCell"/>
</dbReference>
<keyword evidence="3 7" id="KW-0812">Transmembrane</keyword>
<dbReference type="InterPro" id="IPR056826">
    <property type="entry name" value="Agd3_CE"/>
</dbReference>
<dbReference type="EMBL" id="JAQGDS010000008">
    <property type="protein sequence ID" value="KAJ6258557.1"/>
    <property type="molecule type" value="Genomic_DNA"/>
</dbReference>
<dbReference type="PANTHER" id="PTHR45649">
    <property type="entry name" value="AMINO-ACID PERMEASE BAT1"/>
    <property type="match status" value="1"/>
</dbReference>
<feature type="transmembrane region" description="Helical" evidence="7">
    <location>
        <begin position="400"/>
        <end position="418"/>
    </location>
</feature>
<evidence type="ECO:0000259" key="9">
    <source>
        <dbReference type="Pfam" id="PF25116"/>
    </source>
</evidence>
<evidence type="ECO:0008006" key="12">
    <source>
        <dbReference type="Google" id="ProtNLM"/>
    </source>
</evidence>
<dbReference type="Pfam" id="PF25116">
    <property type="entry name" value="CBM87_Agd3"/>
    <property type="match status" value="1"/>
</dbReference>
<evidence type="ECO:0000256" key="2">
    <source>
        <dbReference type="ARBA" id="ARBA00022448"/>
    </source>
</evidence>
<comment type="caution">
    <text evidence="10">The sequence shown here is derived from an EMBL/GenBank/DDBJ whole genome shotgun (WGS) entry which is preliminary data.</text>
</comment>
<evidence type="ECO:0000259" key="8">
    <source>
        <dbReference type="Pfam" id="PF25115"/>
    </source>
</evidence>
<evidence type="ECO:0000256" key="4">
    <source>
        <dbReference type="ARBA" id="ARBA00022989"/>
    </source>
</evidence>
<sequence length="1289" mass="141399">MVHPETADPAIPGEGPLADLASKQGLRREWSLVHSFGVSFSIISIVTGITTLFQYGLTTGGPGVMSIGWIVVNFFTLFVGLAMAEIVSAIPTSGGPYFWAAMLANEQWAPFTAWMTGWFNLLGQIACTAGITFGAANLVSMVATVKGYKPSPSKTIGIYGAFLFSHATINTFGVRFLKYFNSVSVLLHSVGAFCISIAVVAKAPIHQPAKFVFTTFNDSTGNPGWSTVASPAYVAVIGILLAQYAITGYDAAAHMAEEIRDAPRAAPYGILMAMVVSGFFGFFILLAFLFSIQDFQRTITSPYGQPVLQIFVDVFGENGAIALFIILILAVWHCGLFSITSNSRMIYGFARDAGLPRWFAHTHHRFQSPVRTIWFAAISAFCLALPSLGSEVAFQASTSIAMIGLYLSYGVPILLGILNPTRFKELKGPFNLGVLSAPIAVVATLWVGFITVVFCLPGKYPVTSQTLNYTPVAVGIILIGSLAMWIFWARTWFIGPIREIEAEKQGIDIFDDEALEEAEKEATDTSGSAAVGYMLPFLKNGDDNCKYGVIVIFRQLYGIDSSGKWGSFINPDQWQDIYDYQTACGVRLIHLAAKPDQEDFACTLINSTDATESNTLYSADHQYFLDTTVAQNEFPTANLKNPKNAHLTNVRHTPGRCDDSLLQYAGNMTSQTAFLYNERLSVTSPASGTPPSVAQPALGVINRYSTGREQMAFFTTFAPLAPASAYMNHIWIHWGLRGIIPGRRAVNLGLQVDDLFLPTEIHSANYSYRMTADDVVNHAKWQSDINNRLTASNPGSEIFFEFGYNGNGVFIYDQTVLGLDKNGTCPGSIVYNGTQPVTSLEYAKPPGTGMDLWPSAQTYNWPEKCIISDPLARIFAQKNTGGENINGVSDVFGLVSHTFTHQDENPITLSDAMKEIQYNRMFARASFFDQTQRFSSHSLIPPSITGLHNADAIEAWIQNGIQYVVGDNTRAPLRNPQNDHWPLVTQGGNGFTGLFVIPRWLSGIYFNADGPATNLQAWQDVSPSQATNNFTDLLSTERTTTSQRLLNMYNDPFSFHQANLRVWANPGVSIDGLGTTGVTGPWSLIQMWVESILDEFTQYVNWPVRTLMQDDLGSDYVARMNRDLYSDYSVAWTTSRGPDGTRYITGFTVDIGNSSWSGEVPVMLPGDLVSVYGARIEQYDSLESQVKILSPAPTSITTTPPVPDLPTTTTFNSLSISNVHSVGLISMSPASPLSASPTVTGETKKRIILAEGAAMYEWDFEGRDPEESSIREENERRYAHKRKRGRSPR</sequence>
<evidence type="ECO:0000313" key="11">
    <source>
        <dbReference type="Proteomes" id="UP001221413"/>
    </source>
</evidence>
<feature type="transmembrane region" description="Helical" evidence="7">
    <location>
        <begin position="466"/>
        <end position="488"/>
    </location>
</feature>
<evidence type="ECO:0000256" key="7">
    <source>
        <dbReference type="SAM" id="Phobius"/>
    </source>
</evidence>
<dbReference type="Pfam" id="PF13520">
    <property type="entry name" value="AA_permease_2"/>
    <property type="match status" value="1"/>
</dbReference>
<dbReference type="PANTHER" id="PTHR45649:SF26">
    <property type="entry name" value="OS04G0435100 PROTEIN"/>
    <property type="match status" value="1"/>
</dbReference>
<feature type="domain" description="Agd3 deacetylase" evidence="8">
    <location>
        <begin position="749"/>
        <end position="1123"/>
    </location>
</feature>
<dbReference type="InterPro" id="IPR002293">
    <property type="entry name" value="AA/rel_permease1"/>
</dbReference>
<evidence type="ECO:0000256" key="1">
    <source>
        <dbReference type="ARBA" id="ARBA00004141"/>
    </source>
</evidence>
<dbReference type="GO" id="GO:0022857">
    <property type="term" value="F:transmembrane transporter activity"/>
    <property type="evidence" value="ECO:0007669"/>
    <property type="project" value="InterPro"/>
</dbReference>
<reference evidence="10" key="1">
    <citation type="submission" date="2023-01" db="EMBL/GenBank/DDBJ databases">
        <title>The chitinases involved in constricting ring structure development in the nematode-trapping fungus Drechslerella dactyloides.</title>
        <authorList>
            <person name="Wang R."/>
            <person name="Zhang L."/>
            <person name="Tang P."/>
            <person name="Li S."/>
            <person name="Liang L."/>
        </authorList>
    </citation>
    <scope>NUCLEOTIDE SEQUENCE</scope>
    <source>
        <strain evidence="10">YMF1.00031</strain>
    </source>
</reference>
<dbReference type="Gene3D" id="1.20.1740.10">
    <property type="entry name" value="Amino acid/polyamine transporter I"/>
    <property type="match status" value="1"/>
</dbReference>
<accession>A0AAD6IUF5</accession>
<protein>
    <recommendedName>
        <fullName evidence="12">Amino acid transporter</fullName>
    </recommendedName>
</protein>
<evidence type="ECO:0000256" key="5">
    <source>
        <dbReference type="ARBA" id="ARBA00023136"/>
    </source>
</evidence>
<keyword evidence="4 7" id="KW-1133">Transmembrane helix</keyword>
<comment type="subcellular location">
    <subcellularLocation>
        <location evidence="1">Membrane</location>
        <topology evidence="1">Multi-pass membrane protein</topology>
    </subcellularLocation>
</comment>
<feature type="transmembrane region" description="Helical" evidence="7">
    <location>
        <begin position="32"/>
        <end position="55"/>
    </location>
</feature>
<gene>
    <name evidence="10" type="ORF">Dda_6601</name>
</gene>
<feature type="transmembrane region" description="Helical" evidence="7">
    <location>
        <begin position="225"/>
        <end position="247"/>
    </location>
</feature>
<feature type="region of interest" description="Disordered" evidence="6">
    <location>
        <begin position="1260"/>
        <end position="1289"/>
    </location>
</feature>
<feature type="transmembrane region" description="Helical" evidence="7">
    <location>
        <begin position="111"/>
        <end position="136"/>
    </location>
</feature>
<evidence type="ECO:0000256" key="3">
    <source>
        <dbReference type="ARBA" id="ARBA00022692"/>
    </source>
</evidence>
<feature type="transmembrane region" description="Helical" evidence="7">
    <location>
        <begin position="185"/>
        <end position="205"/>
    </location>
</feature>
<feature type="transmembrane region" description="Helical" evidence="7">
    <location>
        <begin position="156"/>
        <end position="173"/>
    </location>
</feature>
<dbReference type="Proteomes" id="UP001221413">
    <property type="component" value="Unassembled WGS sequence"/>
</dbReference>
<dbReference type="Pfam" id="PF25115">
    <property type="entry name" value="Agd3_CE"/>
    <property type="match status" value="1"/>
</dbReference>
<feature type="compositionally biased region" description="Basic and acidic residues" evidence="6">
    <location>
        <begin position="1260"/>
        <end position="1277"/>
    </location>
</feature>
<dbReference type="InterPro" id="IPR056827">
    <property type="entry name" value="CBM87_Agd3"/>
</dbReference>
<feature type="compositionally biased region" description="Basic residues" evidence="6">
    <location>
        <begin position="1278"/>
        <end position="1289"/>
    </location>
</feature>
<proteinExistence type="predicted"/>
<feature type="transmembrane region" description="Helical" evidence="7">
    <location>
        <begin position="67"/>
        <end position="90"/>
    </location>
</feature>
<feature type="transmembrane region" description="Helical" evidence="7">
    <location>
        <begin position="430"/>
        <end position="454"/>
    </location>
</feature>
<evidence type="ECO:0000313" key="10">
    <source>
        <dbReference type="EMBL" id="KAJ6258557.1"/>
    </source>
</evidence>
<feature type="transmembrane region" description="Helical" evidence="7">
    <location>
        <begin position="373"/>
        <end position="394"/>
    </location>
</feature>
<evidence type="ECO:0000256" key="6">
    <source>
        <dbReference type="SAM" id="MobiDB-lite"/>
    </source>
</evidence>
<name>A0AAD6IUF5_DREDA</name>
<keyword evidence="2" id="KW-0813">Transport</keyword>
<feature type="domain" description="Agd3 CBM87" evidence="9">
    <location>
        <begin position="531"/>
        <end position="734"/>
    </location>
</feature>
<keyword evidence="11" id="KW-1185">Reference proteome</keyword>
<organism evidence="10 11">
    <name type="scientific">Drechslerella dactyloides</name>
    <name type="common">Nematode-trapping fungus</name>
    <name type="synonym">Arthrobotrys dactyloides</name>
    <dbReference type="NCBI Taxonomy" id="74499"/>
    <lineage>
        <taxon>Eukaryota</taxon>
        <taxon>Fungi</taxon>
        <taxon>Dikarya</taxon>
        <taxon>Ascomycota</taxon>
        <taxon>Pezizomycotina</taxon>
        <taxon>Orbiliomycetes</taxon>
        <taxon>Orbiliales</taxon>
        <taxon>Orbiliaceae</taxon>
        <taxon>Drechslerella</taxon>
    </lineage>
</organism>